<keyword evidence="1" id="KW-1133">Transmembrane helix</keyword>
<evidence type="ECO:0000313" key="2">
    <source>
        <dbReference type="EMBL" id="SHI19096.1"/>
    </source>
</evidence>
<dbReference type="Proteomes" id="UP000184268">
    <property type="component" value="Unassembled WGS sequence"/>
</dbReference>
<accession>A0A1M5Z489</accession>
<feature type="transmembrane region" description="Helical" evidence="1">
    <location>
        <begin position="90"/>
        <end position="109"/>
    </location>
</feature>
<dbReference type="EMBL" id="FQXG01000009">
    <property type="protein sequence ID" value="SHI19096.1"/>
    <property type="molecule type" value="Genomic_DNA"/>
</dbReference>
<organism evidence="2 3">
    <name type="scientific">Ferrimonas marina</name>
    <dbReference type="NCBI Taxonomy" id="299255"/>
    <lineage>
        <taxon>Bacteria</taxon>
        <taxon>Pseudomonadati</taxon>
        <taxon>Pseudomonadota</taxon>
        <taxon>Gammaproteobacteria</taxon>
        <taxon>Alteromonadales</taxon>
        <taxon>Ferrimonadaceae</taxon>
        <taxon>Ferrimonas</taxon>
    </lineage>
</organism>
<keyword evidence="1" id="KW-0472">Membrane</keyword>
<sequence length="110" mass="12946">MVIFIFALYCALAITIVYVSDALLKIQYTEFSLVWKRDKRPRGYFFVPKGSSVASFWERAHKDVDSQYDWVKGHQRAARLFRIYKALKRVFIGFTIVLIPLMLVLKVFGY</sequence>
<name>A0A1M5Z489_9GAMM</name>
<feature type="transmembrane region" description="Helical" evidence="1">
    <location>
        <begin position="6"/>
        <end position="24"/>
    </location>
</feature>
<proteinExistence type="predicted"/>
<keyword evidence="1" id="KW-0812">Transmembrane</keyword>
<evidence type="ECO:0000256" key="1">
    <source>
        <dbReference type="SAM" id="Phobius"/>
    </source>
</evidence>
<evidence type="ECO:0000313" key="3">
    <source>
        <dbReference type="Proteomes" id="UP000184268"/>
    </source>
</evidence>
<evidence type="ECO:0008006" key="4">
    <source>
        <dbReference type="Google" id="ProtNLM"/>
    </source>
</evidence>
<protein>
    <recommendedName>
        <fullName evidence="4">Universal stress protein B</fullName>
    </recommendedName>
</protein>
<reference evidence="2 3" key="1">
    <citation type="submission" date="2016-11" db="EMBL/GenBank/DDBJ databases">
        <authorList>
            <person name="Jaros S."/>
            <person name="Januszkiewicz K."/>
            <person name="Wedrychowicz H."/>
        </authorList>
    </citation>
    <scope>NUCLEOTIDE SEQUENCE [LARGE SCALE GENOMIC DNA]</scope>
    <source>
        <strain evidence="2 3">DSM 16917</strain>
    </source>
</reference>
<gene>
    <name evidence="2" type="ORF">SAMN02745129_4626</name>
</gene>
<keyword evidence="3" id="KW-1185">Reference proteome</keyword>
<dbReference type="AlphaFoldDB" id="A0A1M5Z489"/>
<dbReference type="RefSeq" id="WP_067661875.1">
    <property type="nucleotide sequence ID" value="NZ_FQXG01000009.1"/>
</dbReference>